<comment type="caution">
    <text evidence="1">The sequence shown here is derived from an EMBL/GenBank/DDBJ whole genome shotgun (WGS) entry which is preliminary data.</text>
</comment>
<name>A0A7J8ND79_9ROSI</name>
<accession>A0A7J8ND79</accession>
<evidence type="ECO:0000313" key="2">
    <source>
        <dbReference type="Proteomes" id="UP000593572"/>
    </source>
</evidence>
<dbReference type="AlphaFoldDB" id="A0A7J8ND79"/>
<dbReference type="Proteomes" id="UP000593572">
    <property type="component" value="Unassembled WGS sequence"/>
</dbReference>
<proteinExistence type="predicted"/>
<reference evidence="1 2" key="1">
    <citation type="journal article" date="2019" name="Genome Biol. Evol.">
        <title>Insights into the evolution of the New World diploid cottons (Gossypium, subgenus Houzingenia) based on genome sequencing.</title>
        <authorList>
            <person name="Grover C.E."/>
            <person name="Arick M.A. 2nd"/>
            <person name="Thrash A."/>
            <person name="Conover J.L."/>
            <person name="Sanders W.S."/>
            <person name="Peterson D.G."/>
            <person name="Frelichowski J.E."/>
            <person name="Scheffler J.A."/>
            <person name="Scheffler B.E."/>
            <person name="Wendel J.F."/>
        </authorList>
    </citation>
    <scope>NUCLEOTIDE SEQUENCE [LARGE SCALE GENOMIC DNA]</scope>
    <source>
        <strain evidence="1">157</strain>
        <tissue evidence="1">Leaf</tissue>
    </source>
</reference>
<organism evidence="1 2">
    <name type="scientific">Gossypium lobatum</name>
    <dbReference type="NCBI Taxonomy" id="34289"/>
    <lineage>
        <taxon>Eukaryota</taxon>
        <taxon>Viridiplantae</taxon>
        <taxon>Streptophyta</taxon>
        <taxon>Embryophyta</taxon>
        <taxon>Tracheophyta</taxon>
        <taxon>Spermatophyta</taxon>
        <taxon>Magnoliopsida</taxon>
        <taxon>eudicotyledons</taxon>
        <taxon>Gunneridae</taxon>
        <taxon>Pentapetalae</taxon>
        <taxon>rosids</taxon>
        <taxon>malvids</taxon>
        <taxon>Malvales</taxon>
        <taxon>Malvaceae</taxon>
        <taxon>Malvoideae</taxon>
        <taxon>Gossypium</taxon>
    </lineage>
</organism>
<protein>
    <submittedName>
        <fullName evidence="1">Uncharacterized protein</fullName>
    </submittedName>
</protein>
<sequence>MSASMAKQFGDFRGKFIEYEGSAQIQGVGKTIKGRGGCIDALNANGLIYGAMELVSDEENDPIKLSDDKK</sequence>
<keyword evidence="2" id="KW-1185">Reference proteome</keyword>
<gene>
    <name evidence="1" type="ORF">Golob_025172</name>
</gene>
<evidence type="ECO:0000313" key="1">
    <source>
        <dbReference type="EMBL" id="MBA0574967.1"/>
    </source>
</evidence>
<dbReference type="EMBL" id="JABEZX010060249">
    <property type="protein sequence ID" value="MBA0574967.1"/>
    <property type="molecule type" value="Genomic_DNA"/>
</dbReference>